<sequence>MTDRYAIDVPGFLDLAAVTSRSLDELTNAVSATVQALRAVRDAVSSAPQLSRGFDRAMGPWEAKVGGLAEYAGALLEGAEQAVTEYCRADAAMALNADQSVARQGTGRWRVA</sequence>
<organism evidence="1 2">
    <name type="scientific">Microbacterium testaceum</name>
    <name type="common">Aureobacterium testaceum</name>
    <name type="synonym">Brevibacterium testaceum</name>
    <dbReference type="NCBI Taxonomy" id="2033"/>
    <lineage>
        <taxon>Bacteria</taxon>
        <taxon>Bacillati</taxon>
        <taxon>Actinomycetota</taxon>
        <taxon>Actinomycetes</taxon>
        <taxon>Micrococcales</taxon>
        <taxon>Microbacteriaceae</taxon>
        <taxon>Microbacterium</taxon>
    </lineage>
</organism>
<dbReference type="RefSeq" id="WP_058622850.1">
    <property type="nucleotide sequence ID" value="NZ_LDRT01000021.1"/>
</dbReference>
<accession>A0A147F030</accession>
<dbReference type="Proteomes" id="UP000075025">
    <property type="component" value="Unassembled WGS sequence"/>
</dbReference>
<proteinExistence type="predicted"/>
<dbReference type="PATRIC" id="fig|2033.6.peg.1656"/>
<name>A0A147F030_MICTE</name>
<evidence type="ECO:0000313" key="1">
    <source>
        <dbReference type="EMBL" id="KTR95956.1"/>
    </source>
</evidence>
<dbReference type="AlphaFoldDB" id="A0A147F030"/>
<dbReference type="EMBL" id="LDRT01000021">
    <property type="protein sequence ID" value="KTR95956.1"/>
    <property type="molecule type" value="Genomic_DNA"/>
</dbReference>
<dbReference type="OrthoDB" id="5071990at2"/>
<reference evidence="1 2" key="1">
    <citation type="journal article" date="2016" name="Front. Microbiol.">
        <title>Genomic Resource of Rice Seed Associated Bacteria.</title>
        <authorList>
            <person name="Midha S."/>
            <person name="Bansal K."/>
            <person name="Sharma S."/>
            <person name="Kumar N."/>
            <person name="Patil P.P."/>
            <person name="Chaudhry V."/>
            <person name="Patil P.B."/>
        </authorList>
    </citation>
    <scope>NUCLEOTIDE SEQUENCE [LARGE SCALE GENOMIC DNA]</scope>
    <source>
        <strain evidence="1 2">NS220</strain>
    </source>
</reference>
<protein>
    <submittedName>
        <fullName evidence="1">Uncharacterized protein</fullName>
    </submittedName>
</protein>
<gene>
    <name evidence="1" type="ORF">NS220_04260</name>
</gene>
<evidence type="ECO:0000313" key="2">
    <source>
        <dbReference type="Proteomes" id="UP000075025"/>
    </source>
</evidence>
<comment type="caution">
    <text evidence="1">The sequence shown here is derived from an EMBL/GenBank/DDBJ whole genome shotgun (WGS) entry which is preliminary data.</text>
</comment>
<dbReference type="Pfam" id="PF20117">
    <property type="entry name" value="DUF6507"/>
    <property type="match status" value="1"/>
</dbReference>
<dbReference type="InterPro" id="IPR045436">
    <property type="entry name" value="DUF6507"/>
</dbReference>